<dbReference type="Proteomes" id="UP001501020">
    <property type="component" value="Unassembled WGS sequence"/>
</dbReference>
<accession>A0ABN2Y1F1</accession>
<dbReference type="InterPro" id="IPR001851">
    <property type="entry name" value="ABC_transp_permease"/>
</dbReference>
<sequence>MPQTNVRVRRPRAESVLVLTREAFDWRRFTSRYAIVGFWALMCALYAVLMPGKFLQASTFHSIFASQQALVFLALAAMMTFVVGELDLSIASTMGLSATLVPVLAVLHHWNLPLACVVAVLCASLSGLVNGLLIVKVGVQALIVTLGSSTLLLGLASLASSQTTVSGLSVRFSDLALYEIFGLPVGFYYGVALALVIGYVLTFTPLGRHMTFVGANREVARLAGVPVDAIRIGSFVTGSTLAGLGGVVLVASIGGFDSTSSGTYLLPAFAAVFLGTAAVRPGRFNPIGTLVAIYFLATGILGLQLLGYSGWIENVFYGTALVVAVSLATIVRRRTASN</sequence>
<evidence type="ECO:0000256" key="2">
    <source>
        <dbReference type="ARBA" id="ARBA00022475"/>
    </source>
</evidence>
<keyword evidence="3 6" id="KW-0812">Transmembrane</keyword>
<feature type="transmembrane region" description="Helical" evidence="6">
    <location>
        <begin position="235"/>
        <end position="256"/>
    </location>
</feature>
<comment type="subcellular location">
    <subcellularLocation>
        <location evidence="1">Cell membrane</location>
        <topology evidence="1">Multi-pass membrane protein</topology>
    </subcellularLocation>
</comment>
<dbReference type="Pfam" id="PF02653">
    <property type="entry name" value="BPD_transp_2"/>
    <property type="match status" value="1"/>
</dbReference>
<evidence type="ECO:0000256" key="6">
    <source>
        <dbReference type="SAM" id="Phobius"/>
    </source>
</evidence>
<name>A0ABN2Y1F1_9ACTN</name>
<feature type="transmembrane region" description="Helical" evidence="6">
    <location>
        <begin position="31"/>
        <end position="49"/>
    </location>
</feature>
<feature type="transmembrane region" description="Helical" evidence="6">
    <location>
        <begin position="262"/>
        <end position="279"/>
    </location>
</feature>
<keyword evidence="8" id="KW-1185">Reference proteome</keyword>
<evidence type="ECO:0000313" key="7">
    <source>
        <dbReference type="EMBL" id="GAA2120497.1"/>
    </source>
</evidence>
<protein>
    <submittedName>
        <fullName evidence="7">ABC transporter permease</fullName>
    </submittedName>
</protein>
<feature type="transmembrane region" description="Helical" evidence="6">
    <location>
        <begin position="141"/>
        <end position="160"/>
    </location>
</feature>
<keyword evidence="5 6" id="KW-0472">Membrane</keyword>
<feature type="transmembrane region" description="Helical" evidence="6">
    <location>
        <begin position="315"/>
        <end position="331"/>
    </location>
</feature>
<keyword evidence="2" id="KW-1003">Cell membrane</keyword>
<comment type="caution">
    <text evidence="7">The sequence shown here is derived from an EMBL/GenBank/DDBJ whole genome shotgun (WGS) entry which is preliminary data.</text>
</comment>
<reference evidence="7 8" key="1">
    <citation type="journal article" date="2019" name="Int. J. Syst. Evol. Microbiol.">
        <title>The Global Catalogue of Microorganisms (GCM) 10K type strain sequencing project: providing services to taxonomists for standard genome sequencing and annotation.</title>
        <authorList>
            <consortium name="The Broad Institute Genomics Platform"/>
            <consortium name="The Broad Institute Genome Sequencing Center for Infectious Disease"/>
            <person name="Wu L."/>
            <person name="Ma J."/>
        </authorList>
    </citation>
    <scope>NUCLEOTIDE SEQUENCE [LARGE SCALE GENOMIC DNA]</scope>
    <source>
        <strain evidence="7 8">JCM 13850</strain>
    </source>
</reference>
<feature type="transmembrane region" description="Helical" evidence="6">
    <location>
        <begin position="112"/>
        <end position="134"/>
    </location>
</feature>
<feature type="transmembrane region" description="Helical" evidence="6">
    <location>
        <begin position="70"/>
        <end position="92"/>
    </location>
</feature>
<evidence type="ECO:0000256" key="1">
    <source>
        <dbReference type="ARBA" id="ARBA00004651"/>
    </source>
</evidence>
<evidence type="ECO:0000256" key="3">
    <source>
        <dbReference type="ARBA" id="ARBA00022692"/>
    </source>
</evidence>
<dbReference type="CDD" id="cd06579">
    <property type="entry name" value="TM_PBP1_transp_AraH_like"/>
    <property type="match status" value="1"/>
</dbReference>
<evidence type="ECO:0000256" key="5">
    <source>
        <dbReference type="ARBA" id="ARBA00023136"/>
    </source>
</evidence>
<dbReference type="PANTHER" id="PTHR32196">
    <property type="entry name" value="ABC TRANSPORTER PERMEASE PROTEIN YPHD-RELATED-RELATED"/>
    <property type="match status" value="1"/>
</dbReference>
<gene>
    <name evidence="7" type="ORF">GCM10009727_05290</name>
</gene>
<proteinExistence type="predicted"/>
<evidence type="ECO:0000256" key="4">
    <source>
        <dbReference type="ARBA" id="ARBA00022989"/>
    </source>
</evidence>
<evidence type="ECO:0000313" key="8">
    <source>
        <dbReference type="Proteomes" id="UP001501020"/>
    </source>
</evidence>
<feature type="transmembrane region" description="Helical" evidence="6">
    <location>
        <begin position="291"/>
        <end position="309"/>
    </location>
</feature>
<keyword evidence="4 6" id="KW-1133">Transmembrane helix</keyword>
<organism evidence="7 8">
    <name type="scientific">Actinomadura napierensis</name>
    <dbReference type="NCBI Taxonomy" id="267854"/>
    <lineage>
        <taxon>Bacteria</taxon>
        <taxon>Bacillati</taxon>
        <taxon>Actinomycetota</taxon>
        <taxon>Actinomycetes</taxon>
        <taxon>Streptosporangiales</taxon>
        <taxon>Thermomonosporaceae</taxon>
        <taxon>Actinomadura</taxon>
    </lineage>
</organism>
<dbReference type="RefSeq" id="WP_344260946.1">
    <property type="nucleotide sequence ID" value="NZ_BAAAMR010000002.1"/>
</dbReference>
<dbReference type="EMBL" id="BAAAMR010000002">
    <property type="protein sequence ID" value="GAA2120497.1"/>
    <property type="molecule type" value="Genomic_DNA"/>
</dbReference>
<feature type="transmembrane region" description="Helical" evidence="6">
    <location>
        <begin position="180"/>
        <end position="201"/>
    </location>
</feature>